<sequence length="115" mass="11972">MKILRLATGFAVGYVLGSRAGRDKYEQIVAKAREAQNHPAMTQAKQKVNQVIGATTSTVTPRTDPILTQAPAVGLTSTLPDVSPTTSSPSTANPGTRRGPSSSRPSPTGTDDPLT</sequence>
<comment type="caution">
    <text evidence="2">The sequence shown here is derived from an EMBL/GenBank/DDBJ whole genome shotgun (WGS) entry which is preliminary data.</text>
</comment>
<dbReference type="RefSeq" id="WP_203809916.1">
    <property type="nucleotide sequence ID" value="NZ_BAAAQE010000058.1"/>
</dbReference>
<name>A0ABQ3XTD4_9ACTN</name>
<dbReference type="Proteomes" id="UP000612282">
    <property type="component" value="Unassembled WGS sequence"/>
</dbReference>
<evidence type="ECO:0000256" key="1">
    <source>
        <dbReference type="SAM" id="MobiDB-lite"/>
    </source>
</evidence>
<protein>
    <recommendedName>
        <fullName evidence="4">YtxH domain-containing protein</fullName>
    </recommendedName>
</protein>
<evidence type="ECO:0008006" key="4">
    <source>
        <dbReference type="Google" id="ProtNLM"/>
    </source>
</evidence>
<organism evidence="2 3">
    <name type="scientific">Actinoplanes couchii</name>
    <dbReference type="NCBI Taxonomy" id="403638"/>
    <lineage>
        <taxon>Bacteria</taxon>
        <taxon>Bacillati</taxon>
        <taxon>Actinomycetota</taxon>
        <taxon>Actinomycetes</taxon>
        <taxon>Micromonosporales</taxon>
        <taxon>Micromonosporaceae</taxon>
        <taxon>Actinoplanes</taxon>
    </lineage>
</organism>
<gene>
    <name evidence="2" type="ORF">Aco03nite_100990</name>
</gene>
<feature type="region of interest" description="Disordered" evidence="1">
    <location>
        <begin position="61"/>
        <end position="115"/>
    </location>
</feature>
<evidence type="ECO:0000313" key="3">
    <source>
        <dbReference type="Proteomes" id="UP000612282"/>
    </source>
</evidence>
<proteinExistence type="predicted"/>
<keyword evidence="3" id="KW-1185">Reference proteome</keyword>
<dbReference type="EMBL" id="BOMG01000134">
    <property type="protein sequence ID" value="GID61695.1"/>
    <property type="molecule type" value="Genomic_DNA"/>
</dbReference>
<feature type="compositionally biased region" description="Low complexity" evidence="1">
    <location>
        <begin position="76"/>
        <end position="115"/>
    </location>
</feature>
<evidence type="ECO:0000313" key="2">
    <source>
        <dbReference type="EMBL" id="GID61695.1"/>
    </source>
</evidence>
<reference evidence="2 3" key="1">
    <citation type="submission" date="2021-01" db="EMBL/GenBank/DDBJ databases">
        <title>Whole genome shotgun sequence of Actinoplanes couchii NBRC 106145.</title>
        <authorList>
            <person name="Komaki H."/>
            <person name="Tamura T."/>
        </authorList>
    </citation>
    <scope>NUCLEOTIDE SEQUENCE [LARGE SCALE GENOMIC DNA]</scope>
    <source>
        <strain evidence="2 3">NBRC 106145</strain>
    </source>
</reference>
<accession>A0ABQ3XTD4</accession>